<proteinExistence type="predicted"/>
<organism evidence="1 2">
    <name type="scientific">Parthenolecanium corni</name>
    <dbReference type="NCBI Taxonomy" id="536013"/>
    <lineage>
        <taxon>Eukaryota</taxon>
        <taxon>Metazoa</taxon>
        <taxon>Ecdysozoa</taxon>
        <taxon>Arthropoda</taxon>
        <taxon>Hexapoda</taxon>
        <taxon>Insecta</taxon>
        <taxon>Pterygota</taxon>
        <taxon>Neoptera</taxon>
        <taxon>Paraneoptera</taxon>
        <taxon>Hemiptera</taxon>
        <taxon>Sternorrhyncha</taxon>
        <taxon>Coccoidea</taxon>
        <taxon>Coccidae</taxon>
        <taxon>Parthenolecanium</taxon>
    </lineage>
</organism>
<reference evidence="1 2" key="1">
    <citation type="submission" date="2024-03" db="EMBL/GenBank/DDBJ databases">
        <title>Adaptation during the transition from Ophiocordyceps entomopathogen to insect associate is accompanied by gene loss and intensified selection.</title>
        <authorList>
            <person name="Ward C.M."/>
            <person name="Onetto C.A."/>
            <person name="Borneman A.R."/>
        </authorList>
    </citation>
    <scope>NUCLEOTIDE SEQUENCE [LARGE SCALE GENOMIC DNA]</scope>
    <source>
        <strain evidence="1">AWRI1</strain>
        <tissue evidence="1">Single Adult Female</tissue>
    </source>
</reference>
<evidence type="ECO:0000313" key="1">
    <source>
        <dbReference type="EMBL" id="KAK7578259.1"/>
    </source>
</evidence>
<comment type="caution">
    <text evidence="1">The sequence shown here is derived from an EMBL/GenBank/DDBJ whole genome shotgun (WGS) entry which is preliminary data.</text>
</comment>
<accession>A0AAN9Y072</accession>
<keyword evidence="2" id="KW-1185">Reference proteome</keyword>
<evidence type="ECO:0000313" key="2">
    <source>
        <dbReference type="Proteomes" id="UP001367676"/>
    </source>
</evidence>
<gene>
    <name evidence="1" type="ORF">V9T40_010464</name>
</gene>
<dbReference type="AlphaFoldDB" id="A0AAN9Y072"/>
<name>A0AAN9Y072_9HEMI</name>
<sequence length="111" mass="12349">MLKGYSGASKQQSQFANNMVGTSETALLEPVEKTKKKLSFREPEIMGYYMQMKQGVTNRLSKRIKSTKNGKKPASNATTKSCFYKNCANDDRDANCNDFGGSTEDLDLEVC</sequence>
<protein>
    <submittedName>
        <fullName evidence="1">Uncharacterized protein</fullName>
    </submittedName>
</protein>
<dbReference type="EMBL" id="JBBCAQ010000035">
    <property type="protein sequence ID" value="KAK7578259.1"/>
    <property type="molecule type" value="Genomic_DNA"/>
</dbReference>
<dbReference type="Proteomes" id="UP001367676">
    <property type="component" value="Unassembled WGS sequence"/>
</dbReference>